<dbReference type="Proteomes" id="UP001428290">
    <property type="component" value="Unassembled WGS sequence"/>
</dbReference>
<proteinExistence type="predicted"/>
<name>A0ABP9X467_9CHLR</name>
<gene>
    <name evidence="1" type="ORF">Hgul01_04005</name>
</gene>
<dbReference type="InterPro" id="IPR023815">
    <property type="entry name" value="CRISPR-assoc_Csx19"/>
</dbReference>
<reference evidence="1 2" key="1">
    <citation type="submission" date="2024-02" db="EMBL/GenBank/DDBJ databases">
        <title>Herpetosiphon gulosus NBRC 112829.</title>
        <authorList>
            <person name="Ichikawa N."/>
            <person name="Katano-Makiyama Y."/>
            <person name="Hidaka K."/>
        </authorList>
    </citation>
    <scope>NUCLEOTIDE SEQUENCE [LARGE SCALE GENOMIC DNA]</scope>
    <source>
        <strain evidence="1 2">NBRC 112829</strain>
    </source>
</reference>
<organism evidence="1 2">
    <name type="scientific">Herpetosiphon gulosus</name>
    <dbReference type="NCBI Taxonomy" id="1973496"/>
    <lineage>
        <taxon>Bacteria</taxon>
        <taxon>Bacillati</taxon>
        <taxon>Chloroflexota</taxon>
        <taxon>Chloroflexia</taxon>
        <taxon>Herpetosiphonales</taxon>
        <taxon>Herpetosiphonaceae</taxon>
        <taxon>Herpetosiphon</taxon>
    </lineage>
</organism>
<dbReference type="NCBIfam" id="TIGR03984">
    <property type="entry name" value="CRISPR-associated protein Csx19"/>
    <property type="match status" value="1"/>
</dbReference>
<keyword evidence="2" id="KW-1185">Reference proteome</keyword>
<evidence type="ECO:0008006" key="3">
    <source>
        <dbReference type="Google" id="ProtNLM"/>
    </source>
</evidence>
<dbReference type="EMBL" id="BAABRU010000016">
    <property type="protein sequence ID" value="GAA5530187.1"/>
    <property type="molecule type" value="Genomic_DNA"/>
</dbReference>
<evidence type="ECO:0000313" key="2">
    <source>
        <dbReference type="Proteomes" id="UP001428290"/>
    </source>
</evidence>
<dbReference type="RefSeq" id="WP_345723782.1">
    <property type="nucleotide sequence ID" value="NZ_BAABRU010000016.1"/>
</dbReference>
<protein>
    <recommendedName>
        <fullName evidence="3">TIGR03984 family CRISPR-associated protein</fullName>
    </recommendedName>
</protein>
<accession>A0ABP9X467</accession>
<evidence type="ECO:0000313" key="1">
    <source>
        <dbReference type="EMBL" id="GAA5530187.1"/>
    </source>
</evidence>
<comment type="caution">
    <text evidence="1">The sequence shown here is derived from an EMBL/GenBank/DDBJ whole genome shotgun (WGS) entry which is preliminary data.</text>
</comment>
<sequence>MFETLSIDQHSNLIEWLKTQAERYNCQWLLAHSLDCVIWGKFEQSKLLLGCDSAKLNFETLQQCRIFGLAAEVSLWHNGSNWQATVIKDPTDPTDPTDPAESDNYIDEYQMLWGTKIPDPAEQEFAPPPGFTTLADGIQGMQHTLPLVFEPQERYFGPIIVKNATQQPNHRPARLLVRHILDFDPNTGAAYIRASRLVELSAKEIEHGNRS</sequence>